<gene>
    <name evidence="3" type="ORF">QC762_0060270</name>
</gene>
<evidence type="ECO:0000256" key="1">
    <source>
        <dbReference type="SAM" id="MobiDB-lite"/>
    </source>
</evidence>
<evidence type="ECO:0000313" key="4">
    <source>
        <dbReference type="Proteomes" id="UP001323405"/>
    </source>
</evidence>
<accession>A0ABR0GL16</accession>
<keyword evidence="4" id="KW-1185">Reference proteome</keyword>
<dbReference type="RefSeq" id="XP_062745402.1">
    <property type="nucleotide sequence ID" value="XM_062883592.1"/>
</dbReference>
<protein>
    <recommendedName>
        <fullName evidence="2">DUF7025 domain-containing protein</fullName>
    </recommendedName>
</protein>
<organism evidence="3 4">
    <name type="scientific">Podospora pseudocomata</name>
    <dbReference type="NCBI Taxonomy" id="2093779"/>
    <lineage>
        <taxon>Eukaryota</taxon>
        <taxon>Fungi</taxon>
        <taxon>Dikarya</taxon>
        <taxon>Ascomycota</taxon>
        <taxon>Pezizomycotina</taxon>
        <taxon>Sordariomycetes</taxon>
        <taxon>Sordariomycetidae</taxon>
        <taxon>Sordariales</taxon>
        <taxon>Podosporaceae</taxon>
        <taxon>Podospora</taxon>
    </lineage>
</organism>
<sequence length="431" mass="49161">MEWEDSAAIYCPKNGRSHVGLLEFGYWECPLCNQDLSEKPLKQAAGLEDEDEDDGTSGGRNPKISHSLEYLDSGENRIAAQAWSGSFDLQTARKGILEKKPSVFNIVTLLKTSHLPQKHRYEYEVREILRTGILNNPNISVNVLSTRVTINSQALINALGAVVSYYPGISFGGKVLELKEPYAVVAHHLSALEDYQKTSRPKPCDKETFDHLGLLLGFLRTSVYKDKIRLEQERYSRNACTFQMLWLLFKPGDTVYVESRGKLSAFVVQEVATDNGILSDFKHTFKSYEILLWSLRYDGRFVGRSSTEMIIPHFDGERPITTLKVFPCRFVDDEDGGKMKSMLEESGKRWYDLLRGQQVHYKGEFVEKRKDNDVSKTPDDEDDDKPWYVAMVNYLKGTSRRDNLDAPRDYGQVCFSELHFSQVCDPDAMTV</sequence>
<dbReference type="Pfam" id="PF22942">
    <property type="entry name" value="DUF7025"/>
    <property type="match status" value="1"/>
</dbReference>
<dbReference type="EMBL" id="JAFFHA010000005">
    <property type="protein sequence ID" value="KAK4656427.1"/>
    <property type="molecule type" value="Genomic_DNA"/>
</dbReference>
<feature type="domain" description="DUF7025" evidence="2">
    <location>
        <begin position="236"/>
        <end position="331"/>
    </location>
</feature>
<dbReference type="PANTHER" id="PTHR46411">
    <property type="entry name" value="FAMILY ATPASE, PUTATIVE-RELATED"/>
    <property type="match status" value="1"/>
</dbReference>
<evidence type="ECO:0000313" key="3">
    <source>
        <dbReference type="EMBL" id="KAK4656427.1"/>
    </source>
</evidence>
<name>A0ABR0GL16_9PEZI</name>
<comment type="caution">
    <text evidence="3">The sequence shown here is derived from an EMBL/GenBank/DDBJ whole genome shotgun (WGS) entry which is preliminary data.</text>
</comment>
<dbReference type="InterPro" id="IPR054289">
    <property type="entry name" value="DUF7025"/>
</dbReference>
<reference evidence="3 4" key="1">
    <citation type="journal article" date="2023" name="bioRxiv">
        <title>High-quality genome assemblies of four members of thePodospora anserinaspecies complex.</title>
        <authorList>
            <person name="Ament-Velasquez S.L."/>
            <person name="Vogan A.A."/>
            <person name="Wallerman O."/>
            <person name="Hartmann F."/>
            <person name="Gautier V."/>
            <person name="Silar P."/>
            <person name="Giraud T."/>
            <person name="Johannesson H."/>
        </authorList>
    </citation>
    <scope>NUCLEOTIDE SEQUENCE [LARGE SCALE GENOMIC DNA]</scope>
    <source>
        <strain evidence="3 4">CBS 415.72m</strain>
    </source>
</reference>
<dbReference type="Proteomes" id="UP001323405">
    <property type="component" value="Unassembled WGS sequence"/>
</dbReference>
<dbReference type="GeneID" id="87903233"/>
<dbReference type="PANTHER" id="PTHR46411:SF4">
    <property type="entry name" value="AAA+ ATPASE DOMAIN-CONTAINING PROTEIN"/>
    <property type="match status" value="1"/>
</dbReference>
<feature type="region of interest" description="Disordered" evidence="1">
    <location>
        <begin position="44"/>
        <end position="66"/>
    </location>
</feature>
<proteinExistence type="predicted"/>
<evidence type="ECO:0000259" key="2">
    <source>
        <dbReference type="Pfam" id="PF22942"/>
    </source>
</evidence>